<keyword evidence="2 6" id="KW-0813">Transport</keyword>
<keyword evidence="5 6" id="KW-0472">Membrane</keyword>
<dbReference type="CDD" id="cd06261">
    <property type="entry name" value="TM_PBP2"/>
    <property type="match status" value="1"/>
</dbReference>
<evidence type="ECO:0000256" key="4">
    <source>
        <dbReference type="ARBA" id="ARBA00022989"/>
    </source>
</evidence>
<dbReference type="SUPFAM" id="SSF161098">
    <property type="entry name" value="MetI-like"/>
    <property type="match status" value="1"/>
</dbReference>
<protein>
    <submittedName>
        <fullName evidence="8">Tungstate transport system permease protein</fullName>
    </submittedName>
</protein>
<organism evidence="8 9">
    <name type="scientific">Mesobacillus foraminis</name>
    <dbReference type="NCBI Taxonomy" id="279826"/>
    <lineage>
        <taxon>Bacteria</taxon>
        <taxon>Bacillati</taxon>
        <taxon>Bacillota</taxon>
        <taxon>Bacilli</taxon>
        <taxon>Bacillales</taxon>
        <taxon>Bacillaceae</taxon>
        <taxon>Mesobacillus</taxon>
    </lineage>
</organism>
<reference evidence="8 9" key="1">
    <citation type="journal article" date="2015" name="Stand. Genomic Sci.">
        <title>Genomic Encyclopedia of Bacterial and Archaeal Type Strains, Phase III: the genomes of soil and plant-associated and newly described type strains.</title>
        <authorList>
            <person name="Whitman W.B."/>
            <person name="Woyke T."/>
            <person name="Klenk H.P."/>
            <person name="Zhou Y."/>
            <person name="Lilburn T.G."/>
            <person name="Beck B.J."/>
            <person name="De Vos P."/>
            <person name="Vandamme P."/>
            <person name="Eisen J.A."/>
            <person name="Garrity G."/>
            <person name="Hugenholtz P."/>
            <person name="Kyrpides N.C."/>
        </authorList>
    </citation>
    <scope>NUCLEOTIDE SEQUENCE [LARGE SCALE GENOMIC DNA]</scope>
    <source>
        <strain evidence="8 9">CV53</strain>
    </source>
</reference>
<keyword evidence="3 6" id="KW-0812">Transmembrane</keyword>
<dbReference type="Gene3D" id="1.10.3720.10">
    <property type="entry name" value="MetI-like"/>
    <property type="match status" value="1"/>
</dbReference>
<evidence type="ECO:0000313" key="9">
    <source>
        <dbReference type="Proteomes" id="UP000295689"/>
    </source>
</evidence>
<feature type="transmembrane region" description="Helical" evidence="6">
    <location>
        <begin position="35"/>
        <end position="55"/>
    </location>
</feature>
<dbReference type="InterPro" id="IPR035906">
    <property type="entry name" value="MetI-like_sf"/>
</dbReference>
<accession>A0A4R2BIG9</accession>
<comment type="similarity">
    <text evidence="6">Belongs to the binding-protein-dependent transport system permease family.</text>
</comment>
<dbReference type="GO" id="GO:0005886">
    <property type="term" value="C:plasma membrane"/>
    <property type="evidence" value="ECO:0007669"/>
    <property type="project" value="UniProtKB-SubCell"/>
</dbReference>
<keyword evidence="9" id="KW-1185">Reference proteome</keyword>
<evidence type="ECO:0000313" key="8">
    <source>
        <dbReference type="EMBL" id="TCN26871.1"/>
    </source>
</evidence>
<comment type="caution">
    <text evidence="8">The sequence shown here is derived from an EMBL/GenBank/DDBJ whole genome shotgun (WGS) entry which is preliminary data.</text>
</comment>
<evidence type="ECO:0000256" key="2">
    <source>
        <dbReference type="ARBA" id="ARBA00022448"/>
    </source>
</evidence>
<dbReference type="GO" id="GO:0055085">
    <property type="term" value="P:transmembrane transport"/>
    <property type="evidence" value="ECO:0007669"/>
    <property type="project" value="InterPro"/>
</dbReference>
<dbReference type="PANTHER" id="PTHR43632:SF1">
    <property type="entry name" value="PERMEASE COMPONENT OF TUNGSTATE ABC TRANSPORTER"/>
    <property type="match status" value="1"/>
</dbReference>
<comment type="subcellular location">
    <subcellularLocation>
        <location evidence="6">Cell membrane</location>
        <topology evidence="6">Multi-pass membrane protein</topology>
    </subcellularLocation>
    <subcellularLocation>
        <location evidence="1">Membrane</location>
        <topology evidence="1">Multi-pass membrane protein</topology>
    </subcellularLocation>
</comment>
<evidence type="ECO:0000256" key="6">
    <source>
        <dbReference type="RuleBase" id="RU363032"/>
    </source>
</evidence>
<dbReference type="Pfam" id="PF00528">
    <property type="entry name" value="BPD_transp_1"/>
    <property type="match status" value="1"/>
</dbReference>
<evidence type="ECO:0000256" key="1">
    <source>
        <dbReference type="ARBA" id="ARBA00004141"/>
    </source>
</evidence>
<proteinExistence type="inferred from homology"/>
<dbReference type="PANTHER" id="PTHR43632">
    <property type="entry name" value="PERMEASE COMPONENT OF TUNGSTATE ABC TRANSPORTER"/>
    <property type="match status" value="1"/>
</dbReference>
<dbReference type="InterPro" id="IPR049783">
    <property type="entry name" value="ABC_perm_TupB-like"/>
</dbReference>
<feature type="transmembrane region" description="Helical" evidence="6">
    <location>
        <begin position="62"/>
        <end position="87"/>
    </location>
</feature>
<dbReference type="PROSITE" id="PS50928">
    <property type="entry name" value="ABC_TM1"/>
    <property type="match status" value="1"/>
</dbReference>
<feature type="domain" description="ABC transmembrane type-1" evidence="7">
    <location>
        <begin position="27"/>
        <end position="223"/>
    </location>
</feature>
<gene>
    <name evidence="8" type="ORF">EV146_103397</name>
</gene>
<evidence type="ECO:0000259" key="7">
    <source>
        <dbReference type="PROSITE" id="PS50928"/>
    </source>
</evidence>
<dbReference type="AlphaFoldDB" id="A0A4R2BIG9"/>
<evidence type="ECO:0000256" key="5">
    <source>
        <dbReference type="ARBA" id="ARBA00023136"/>
    </source>
</evidence>
<dbReference type="RefSeq" id="WP_309136088.1">
    <property type="nucleotide sequence ID" value="NZ_JABUHM010000002.1"/>
</dbReference>
<dbReference type="EMBL" id="SLVV01000003">
    <property type="protein sequence ID" value="TCN26871.1"/>
    <property type="molecule type" value="Genomic_DNA"/>
</dbReference>
<evidence type="ECO:0000256" key="3">
    <source>
        <dbReference type="ARBA" id="ARBA00022692"/>
    </source>
</evidence>
<keyword evidence="4 6" id="KW-1133">Transmembrane helix</keyword>
<dbReference type="NCBIfam" id="NF038017">
    <property type="entry name" value="ABC_perm1"/>
    <property type="match status" value="1"/>
</dbReference>
<name>A0A4R2BIG9_9BACI</name>
<feature type="transmembrane region" description="Helical" evidence="6">
    <location>
        <begin position="204"/>
        <end position="226"/>
    </location>
</feature>
<feature type="transmembrane region" description="Helical" evidence="6">
    <location>
        <begin position="99"/>
        <end position="124"/>
    </location>
</feature>
<dbReference type="InterPro" id="IPR000515">
    <property type="entry name" value="MetI-like"/>
</dbReference>
<dbReference type="Proteomes" id="UP000295689">
    <property type="component" value="Unassembled WGS sequence"/>
</dbReference>
<feature type="transmembrane region" description="Helical" evidence="6">
    <location>
        <begin position="145"/>
        <end position="166"/>
    </location>
</feature>
<sequence length="233" mass="25222">MMELLFEGLIKAFEMIISGDPEIVEITLRTLRVSMTAILVSTLLGLPAGMLLGLARFPGRKLILVLINIGMGLPPVVAGLWITIFLWRSGPLGDLSLLYTPAAIVIAQTLVSLPIVTGLTATAFQQIDEKMILQIKALGATRWQLVWILMKEARLAILAAIIAGFGRVVAEVGAAMMVGGNISGETRILTTSIVMEVSKGNFDIALALSFIIMAIAFLITFCLTFLQQRKRPE</sequence>